<feature type="binding site" evidence="14">
    <location>
        <position position="201"/>
    </location>
    <ligand>
        <name>Mg(2+)</name>
        <dbReference type="ChEBI" id="CHEBI:18420"/>
    </ligand>
</feature>
<keyword evidence="4 14" id="KW-0723">Serine/threonine-protein kinase</keyword>
<evidence type="ECO:0000256" key="12">
    <source>
        <dbReference type="ARBA" id="ARBA00023277"/>
    </source>
</evidence>
<dbReference type="InterPro" id="IPR011104">
    <property type="entry name" value="Hpr_kin/Pase_C"/>
</dbReference>
<dbReference type="EMBL" id="LWDV01000010">
    <property type="protein sequence ID" value="OCL25424.1"/>
    <property type="molecule type" value="Genomic_DNA"/>
</dbReference>
<keyword evidence="10 14" id="KW-0460">Magnesium</keyword>
<comment type="catalytic activity">
    <reaction evidence="1 14">
        <text>[HPr protein]-L-serine + ATP = [HPr protein]-O-phospho-L-serine + ADP + H(+)</text>
        <dbReference type="Rhea" id="RHEA:46600"/>
        <dbReference type="Rhea" id="RHEA-COMP:11602"/>
        <dbReference type="Rhea" id="RHEA-COMP:11603"/>
        <dbReference type="ChEBI" id="CHEBI:15378"/>
        <dbReference type="ChEBI" id="CHEBI:29999"/>
        <dbReference type="ChEBI" id="CHEBI:30616"/>
        <dbReference type="ChEBI" id="CHEBI:83421"/>
        <dbReference type="ChEBI" id="CHEBI:456216"/>
    </reaction>
</comment>
<keyword evidence="8 14" id="KW-0418">Kinase</keyword>
<dbReference type="GO" id="GO:0004712">
    <property type="term" value="F:protein serine/threonine/tyrosine kinase activity"/>
    <property type="evidence" value="ECO:0007669"/>
    <property type="project" value="UniProtKB-UniRule"/>
</dbReference>
<keyword evidence="18" id="KW-1185">Reference proteome</keyword>
<dbReference type="SUPFAM" id="SSF53795">
    <property type="entry name" value="PEP carboxykinase-like"/>
    <property type="match status" value="1"/>
</dbReference>
<feature type="domain" description="HPr(Ser) kinase/phosphorylase N-terminal" evidence="15">
    <location>
        <begin position="4"/>
        <end position="126"/>
    </location>
</feature>
<dbReference type="Pfam" id="PF07475">
    <property type="entry name" value="Hpr_kinase_C"/>
    <property type="match status" value="1"/>
</dbReference>
<feature type="active site" evidence="14">
    <location>
        <position position="242"/>
    </location>
</feature>
<evidence type="ECO:0000256" key="2">
    <source>
        <dbReference type="ARBA" id="ARBA00001946"/>
    </source>
</evidence>
<feature type="active site" description="Proton acceptor; for phosphorylation activity. Proton donor; for dephosphorylation activity" evidence="14">
    <location>
        <position position="176"/>
    </location>
</feature>
<feature type="region of interest" description="Important for the catalytic mechanism of dephosphorylation" evidence="14">
    <location>
        <begin position="263"/>
        <end position="268"/>
    </location>
</feature>
<comment type="domain">
    <text evidence="14">The Walker A ATP-binding motif also binds Pi and PPi.</text>
</comment>
<comment type="caution">
    <text evidence="17">The sequence shown here is derived from an EMBL/GenBank/DDBJ whole genome shotgun (WGS) entry which is preliminary data.</text>
</comment>
<dbReference type="GO" id="GO:0000155">
    <property type="term" value="F:phosphorelay sensor kinase activity"/>
    <property type="evidence" value="ECO:0007669"/>
    <property type="project" value="InterPro"/>
</dbReference>
<keyword evidence="9 14" id="KW-0067">ATP-binding</keyword>
<dbReference type="Pfam" id="PF02603">
    <property type="entry name" value="Hpr_kinase_N"/>
    <property type="match status" value="1"/>
</dbReference>
<dbReference type="InterPro" id="IPR011126">
    <property type="entry name" value="Hpr_kin/Pase_Hpr_N"/>
</dbReference>
<evidence type="ECO:0000313" key="17">
    <source>
        <dbReference type="EMBL" id="OCL25424.1"/>
    </source>
</evidence>
<protein>
    <recommendedName>
        <fullName evidence="14">HPr kinase/phosphorylase</fullName>
        <shortName evidence="14">HPrK/P</shortName>
        <ecNumber evidence="14">2.7.11.-</ecNumber>
        <ecNumber evidence="14">2.7.4.-</ecNumber>
    </recommendedName>
    <alternativeName>
        <fullName evidence="14">HPr(Ser) kinase/phosphorylase</fullName>
    </alternativeName>
</protein>
<sequence>MNSISVEKIVEHFHLQQINQIPIENVILVSDIKRPGLELAGFFDYFTPDRVQVLGRTELSFLQELPKELLIERLDKFCSYDIPCIVIARGLEPPQELIDLSQKNQIPLLSTDYSTTSFVSRLTDYLESEFSPEVTKHGVLVEVYGVGVFIKGDSGIGKSESALDLVKRGHRLVADDAVIIRRFMRGALVGRSPEISKHYMELRGLGIINVRTLFGAGAVREEQSIDLIAELEKWDNAKNYDRLGIQDDTEEILDVTIPKVTIPVRPGRNLAMVMEVAAMNYRLKSTGYNAAQEFTKRLEETLRSEN</sequence>
<evidence type="ECO:0000256" key="14">
    <source>
        <dbReference type="HAMAP-Rule" id="MF_01249"/>
    </source>
</evidence>
<dbReference type="InterPro" id="IPR027417">
    <property type="entry name" value="P-loop_NTPase"/>
</dbReference>
<organism evidence="17 18">
    <name type="scientific">Orenia metallireducens</name>
    <dbReference type="NCBI Taxonomy" id="1413210"/>
    <lineage>
        <taxon>Bacteria</taxon>
        <taxon>Bacillati</taxon>
        <taxon>Bacillota</taxon>
        <taxon>Clostridia</taxon>
        <taxon>Halanaerobiales</taxon>
        <taxon>Halobacteroidaceae</taxon>
        <taxon>Orenia</taxon>
    </lineage>
</organism>
<accession>A0A1C0A5L2</accession>
<dbReference type="InterPro" id="IPR003755">
    <property type="entry name" value="HPr(Ser)_kin/Pase"/>
</dbReference>
<dbReference type="PANTHER" id="PTHR30305">
    <property type="entry name" value="PROTEIN YJDM-RELATED"/>
    <property type="match status" value="1"/>
</dbReference>
<dbReference type="SUPFAM" id="SSF75138">
    <property type="entry name" value="HprK N-terminal domain-like"/>
    <property type="match status" value="1"/>
</dbReference>
<name>A0A1C0A5L2_9FIRM</name>
<feature type="active site" evidence="14">
    <location>
        <position position="158"/>
    </location>
</feature>
<dbReference type="CDD" id="cd01918">
    <property type="entry name" value="HprK_C"/>
    <property type="match status" value="1"/>
</dbReference>
<feature type="active site" evidence="14">
    <location>
        <position position="137"/>
    </location>
</feature>
<feature type="binding site" evidence="14">
    <location>
        <begin position="152"/>
        <end position="159"/>
    </location>
    <ligand>
        <name>ATP</name>
        <dbReference type="ChEBI" id="CHEBI:30616"/>
    </ligand>
</feature>
<evidence type="ECO:0000256" key="4">
    <source>
        <dbReference type="ARBA" id="ARBA00022527"/>
    </source>
</evidence>
<evidence type="ECO:0000256" key="10">
    <source>
        <dbReference type="ARBA" id="ARBA00022842"/>
    </source>
</evidence>
<dbReference type="GO" id="GO:0004674">
    <property type="term" value="F:protein serine/threonine kinase activity"/>
    <property type="evidence" value="ECO:0007669"/>
    <property type="project" value="UniProtKB-KW"/>
</dbReference>
<comment type="catalytic activity">
    <reaction evidence="13 14">
        <text>[HPr protein]-O-phospho-L-serine + phosphate + H(+) = [HPr protein]-L-serine + diphosphate</text>
        <dbReference type="Rhea" id="RHEA:46604"/>
        <dbReference type="Rhea" id="RHEA-COMP:11602"/>
        <dbReference type="Rhea" id="RHEA-COMP:11603"/>
        <dbReference type="ChEBI" id="CHEBI:15378"/>
        <dbReference type="ChEBI" id="CHEBI:29999"/>
        <dbReference type="ChEBI" id="CHEBI:33019"/>
        <dbReference type="ChEBI" id="CHEBI:43474"/>
        <dbReference type="ChEBI" id="CHEBI:83421"/>
    </reaction>
</comment>
<comment type="cofactor">
    <cofactor evidence="2 14">
        <name>Mg(2+)</name>
        <dbReference type="ChEBI" id="CHEBI:18420"/>
    </cofactor>
</comment>
<evidence type="ECO:0000256" key="1">
    <source>
        <dbReference type="ARBA" id="ARBA00001120"/>
    </source>
</evidence>
<evidence type="ECO:0000256" key="5">
    <source>
        <dbReference type="ARBA" id="ARBA00022679"/>
    </source>
</evidence>
<evidence type="ECO:0000256" key="3">
    <source>
        <dbReference type="ARBA" id="ARBA00006883"/>
    </source>
</evidence>
<evidence type="ECO:0000259" key="15">
    <source>
        <dbReference type="Pfam" id="PF02603"/>
    </source>
</evidence>
<dbReference type="GO" id="GO:0006109">
    <property type="term" value="P:regulation of carbohydrate metabolic process"/>
    <property type="evidence" value="ECO:0007669"/>
    <property type="project" value="UniProtKB-UniRule"/>
</dbReference>
<dbReference type="EC" id="2.7.11.-" evidence="14"/>
<dbReference type="AlphaFoldDB" id="A0A1C0A5L2"/>
<dbReference type="RefSeq" id="WP_068719336.1">
    <property type="nucleotide sequence ID" value="NZ_LWDV01000010.1"/>
</dbReference>
<dbReference type="Gene3D" id="3.40.1390.20">
    <property type="entry name" value="HprK N-terminal domain-like"/>
    <property type="match status" value="1"/>
</dbReference>
<feature type="binding site" evidence="14">
    <location>
        <position position="159"/>
    </location>
    <ligand>
        <name>Mg(2+)</name>
        <dbReference type="ChEBI" id="CHEBI:18420"/>
    </ligand>
</feature>
<dbReference type="InterPro" id="IPR028979">
    <property type="entry name" value="Ser_kin/Pase_Hpr-like_N_sf"/>
</dbReference>
<evidence type="ECO:0000256" key="6">
    <source>
        <dbReference type="ARBA" id="ARBA00022723"/>
    </source>
</evidence>
<evidence type="ECO:0000313" key="18">
    <source>
        <dbReference type="Proteomes" id="UP000093514"/>
    </source>
</evidence>
<dbReference type="Proteomes" id="UP000093514">
    <property type="component" value="Unassembled WGS sequence"/>
</dbReference>
<dbReference type="GO" id="GO:0000287">
    <property type="term" value="F:magnesium ion binding"/>
    <property type="evidence" value="ECO:0007669"/>
    <property type="project" value="UniProtKB-UniRule"/>
</dbReference>
<comment type="similarity">
    <text evidence="3 14">Belongs to the HPrK/P family.</text>
</comment>
<dbReference type="PANTHER" id="PTHR30305:SF1">
    <property type="entry name" value="HPR KINASE_PHOSPHORYLASE"/>
    <property type="match status" value="1"/>
</dbReference>
<comment type="function">
    <text evidence="14">Catalyzes the ATP- as well as the pyrophosphate-dependent phosphorylation of a specific serine residue in HPr, a phosphocarrier protein of the phosphoenolpyruvate-dependent sugar phosphotransferase system (PTS). HprK/P also catalyzes the pyrophosphate-producing, inorganic phosphate-dependent dephosphorylation (phosphorolysis) of seryl-phosphorylated HPr (P-Ser-HPr). The two antagonistic activities of HprK/P are regulated by several intracellular metabolites, which change their concentration in response to the absence or presence of rapidly metabolisable carbon sources (glucose, fructose, etc.) in the growth medium. Therefore, by controlling the phosphorylation state of HPr, HPrK/P is a sensor enzyme that plays a major role in the regulation of carbon metabolism and sugar transport: it mediates carbon catabolite repression (CCR), and regulates PTS-catalyzed carbohydrate uptake and inducer exclusion.</text>
</comment>
<reference evidence="17 18" key="2">
    <citation type="submission" date="2016-08" db="EMBL/GenBank/DDBJ databases">
        <title>Orenia metallireducens sp. nov. strain Z6, a Novel Metal-reducing Firmicute from the Deep Subsurface.</title>
        <authorList>
            <person name="Maxim B.I."/>
            <person name="Kenneth K."/>
            <person name="Flynn T.M."/>
            <person name="Oloughlin E.J."/>
            <person name="Locke R.A."/>
            <person name="Weber J.R."/>
            <person name="Egan S.M."/>
            <person name="Mackie R.I."/>
            <person name="Cann I.K."/>
        </authorList>
    </citation>
    <scope>NUCLEOTIDE SEQUENCE [LARGE SCALE GENOMIC DNA]</scope>
    <source>
        <strain evidence="17 18">Z6</strain>
    </source>
</reference>
<dbReference type="GO" id="GO:0005524">
    <property type="term" value="F:ATP binding"/>
    <property type="evidence" value="ECO:0007669"/>
    <property type="project" value="UniProtKB-UniRule"/>
</dbReference>
<dbReference type="EC" id="2.7.4.-" evidence="14"/>
<evidence type="ECO:0000259" key="16">
    <source>
        <dbReference type="Pfam" id="PF07475"/>
    </source>
</evidence>
<dbReference type="HAMAP" id="MF_01249">
    <property type="entry name" value="HPr_kinase"/>
    <property type="match status" value="1"/>
</dbReference>
<comment type="miscellaneous">
    <text evidence="14">Both phosphorylation and phosphorolysis are carried out by the same active site and suggest a common mechanism for both reactions.</text>
</comment>
<keyword evidence="6 14" id="KW-0479">Metal-binding</keyword>
<keyword evidence="5 14" id="KW-0808">Transferase</keyword>
<proteinExistence type="inferred from homology"/>
<evidence type="ECO:0000256" key="11">
    <source>
        <dbReference type="ARBA" id="ARBA00023268"/>
    </source>
</evidence>
<keyword evidence="7 14" id="KW-0547">Nucleotide-binding</keyword>
<evidence type="ECO:0000256" key="13">
    <source>
        <dbReference type="ARBA" id="ARBA00047657"/>
    </source>
</evidence>
<dbReference type="FunFam" id="3.40.50.300:FF:000174">
    <property type="entry name" value="HPr kinase/phosphorylase"/>
    <property type="match status" value="1"/>
</dbReference>
<dbReference type="NCBIfam" id="TIGR00679">
    <property type="entry name" value="hpr-ser"/>
    <property type="match status" value="1"/>
</dbReference>
<keyword evidence="12 14" id="KW-0119">Carbohydrate metabolism</keyword>
<reference evidence="18" key="1">
    <citation type="submission" date="2016-07" db="EMBL/GenBank/DDBJ databases">
        <authorList>
            <person name="Florea S."/>
            <person name="Webb J.S."/>
            <person name="Jaromczyk J."/>
            <person name="Schardl C.L."/>
        </authorList>
    </citation>
    <scope>NUCLEOTIDE SEQUENCE [LARGE SCALE GENOMIC DNA]</scope>
    <source>
        <strain evidence="18">Z6</strain>
    </source>
</reference>
<keyword evidence="11 14" id="KW-0511">Multifunctional enzyme</keyword>
<feature type="domain" description="HPr kinase/phosphorylase C-terminal" evidence="16">
    <location>
        <begin position="129"/>
        <end position="297"/>
    </location>
</feature>
<evidence type="ECO:0000256" key="9">
    <source>
        <dbReference type="ARBA" id="ARBA00022840"/>
    </source>
</evidence>
<gene>
    <name evidence="14" type="primary">hprK</name>
    <name evidence="17" type="ORF">U472_13835</name>
</gene>
<comment type="subunit">
    <text evidence="14">Homohexamer.</text>
</comment>
<feature type="region of interest" description="Important for the catalytic mechanism of both phosphorylation and dephosphorylation" evidence="14">
    <location>
        <begin position="200"/>
        <end position="209"/>
    </location>
</feature>
<dbReference type="Gene3D" id="3.40.50.300">
    <property type="entry name" value="P-loop containing nucleotide triphosphate hydrolases"/>
    <property type="match status" value="1"/>
</dbReference>
<evidence type="ECO:0000256" key="7">
    <source>
        <dbReference type="ARBA" id="ARBA00022741"/>
    </source>
</evidence>
<evidence type="ECO:0000256" key="8">
    <source>
        <dbReference type="ARBA" id="ARBA00022777"/>
    </source>
</evidence>